<name>A0AAD1XQ18_EUPCR</name>
<dbReference type="AlphaFoldDB" id="A0AAD1XQ18"/>
<dbReference type="EMBL" id="CAMPGE010018154">
    <property type="protein sequence ID" value="CAI2376591.1"/>
    <property type="molecule type" value="Genomic_DNA"/>
</dbReference>
<accession>A0AAD1XQ18</accession>
<protein>
    <submittedName>
        <fullName evidence="1">Uncharacterized protein</fullName>
    </submittedName>
</protein>
<keyword evidence="2" id="KW-1185">Reference proteome</keyword>
<reference evidence="1" key="1">
    <citation type="submission" date="2023-07" db="EMBL/GenBank/DDBJ databases">
        <authorList>
            <consortium name="AG Swart"/>
            <person name="Singh M."/>
            <person name="Singh A."/>
            <person name="Seah K."/>
            <person name="Emmerich C."/>
        </authorList>
    </citation>
    <scope>NUCLEOTIDE SEQUENCE</scope>
    <source>
        <strain evidence="1">DP1</strain>
    </source>
</reference>
<evidence type="ECO:0000313" key="2">
    <source>
        <dbReference type="Proteomes" id="UP001295684"/>
    </source>
</evidence>
<gene>
    <name evidence="1" type="ORF">ECRASSUSDP1_LOCUS17961</name>
</gene>
<evidence type="ECO:0000313" key="1">
    <source>
        <dbReference type="EMBL" id="CAI2376591.1"/>
    </source>
</evidence>
<proteinExistence type="predicted"/>
<organism evidence="1 2">
    <name type="scientific">Euplotes crassus</name>
    <dbReference type="NCBI Taxonomy" id="5936"/>
    <lineage>
        <taxon>Eukaryota</taxon>
        <taxon>Sar</taxon>
        <taxon>Alveolata</taxon>
        <taxon>Ciliophora</taxon>
        <taxon>Intramacronucleata</taxon>
        <taxon>Spirotrichea</taxon>
        <taxon>Hypotrichia</taxon>
        <taxon>Euplotida</taxon>
        <taxon>Euplotidae</taxon>
        <taxon>Moneuplotes</taxon>
    </lineage>
</organism>
<sequence length="206" mass="23866">MCNLGLKMASLNERNKFRASSQASNKKTREIRIDLSNARRYDNEIKKELVEREESFIPEFIPKSTVNLVNKNKVIKIPKNAHKRCSKRRSLAENKKRTEKSFKKAAKFMPDNYKCNMGEVKTKSISRYLLKSKSNFFNVAENRAVRQSFINGRSIYSDSKPIGSEYSVKKGTSPCCCYVYGENTAIDTKRAPHNHPFRRPRQAFKN</sequence>
<dbReference type="Proteomes" id="UP001295684">
    <property type="component" value="Unassembled WGS sequence"/>
</dbReference>
<comment type="caution">
    <text evidence="1">The sequence shown here is derived from an EMBL/GenBank/DDBJ whole genome shotgun (WGS) entry which is preliminary data.</text>
</comment>